<feature type="binding site" evidence="2">
    <location>
        <begin position="33"/>
        <end position="36"/>
    </location>
    <ligand>
        <name>substrate</name>
    </ligand>
</feature>
<keyword evidence="2" id="KW-0479">Metal-binding</keyword>
<dbReference type="InterPro" id="IPR001441">
    <property type="entry name" value="UPP_synth-like"/>
</dbReference>
<evidence type="ECO:0000256" key="2">
    <source>
        <dbReference type="HAMAP-Rule" id="MF_01139"/>
    </source>
</evidence>
<comment type="similarity">
    <text evidence="2">Belongs to the UPP synthase family.</text>
</comment>
<reference evidence="3 4" key="1">
    <citation type="submission" date="2023-09" db="EMBL/GenBank/DDBJ databases">
        <title>Pyrofollis japonicus gen. nov. sp. nov., a novel member of the family Pyrodictiaceae isolated from the Iheya North hydrothermal field.</title>
        <authorList>
            <person name="Miyazaki U."/>
            <person name="Sanari M."/>
            <person name="Tame A."/>
            <person name="Kitajima M."/>
            <person name="Okamoto A."/>
            <person name="Sawayama S."/>
            <person name="Miyazaki J."/>
            <person name="Takai K."/>
            <person name="Nakagawa S."/>
        </authorList>
    </citation>
    <scope>NUCLEOTIDE SEQUENCE [LARGE SCALE GENOMIC DNA]</scope>
    <source>
        <strain evidence="3 4">AV2</strain>
    </source>
</reference>
<evidence type="ECO:0000313" key="3">
    <source>
        <dbReference type="EMBL" id="BES81226.1"/>
    </source>
</evidence>
<feature type="binding site" evidence="2">
    <location>
        <position position="193"/>
    </location>
    <ligand>
        <name>substrate</name>
    </ligand>
</feature>
<dbReference type="EC" id="2.5.1.89" evidence="2"/>
<feature type="binding site" evidence="2">
    <location>
        <begin position="199"/>
        <end position="201"/>
    </location>
    <ligand>
        <name>substrate</name>
    </ligand>
</feature>
<keyword evidence="2" id="KW-0460">Magnesium</keyword>
<feature type="binding site" evidence="2">
    <location>
        <position position="37"/>
    </location>
    <ligand>
        <name>substrate</name>
    </ligand>
</feature>
<dbReference type="InterPro" id="IPR018520">
    <property type="entry name" value="UPP_synth-like_CS"/>
</dbReference>
<dbReference type="Proteomes" id="UP001341135">
    <property type="component" value="Chromosome"/>
</dbReference>
<dbReference type="Pfam" id="PF01255">
    <property type="entry name" value="Prenyltransf"/>
    <property type="match status" value="1"/>
</dbReference>
<proteinExistence type="inferred from homology"/>
<dbReference type="SUPFAM" id="SSF64005">
    <property type="entry name" value="Undecaprenyl diphosphate synthase"/>
    <property type="match status" value="1"/>
</dbReference>
<evidence type="ECO:0000313" key="4">
    <source>
        <dbReference type="Proteomes" id="UP001341135"/>
    </source>
</evidence>
<dbReference type="Gene3D" id="3.40.1180.10">
    <property type="entry name" value="Decaprenyl diphosphate synthase-like"/>
    <property type="match status" value="1"/>
</dbReference>
<feature type="binding site" evidence="2">
    <location>
        <position position="212"/>
    </location>
    <ligand>
        <name>Mg(2+)</name>
        <dbReference type="ChEBI" id="CHEBI:18420"/>
    </ligand>
</feature>
<evidence type="ECO:0000256" key="1">
    <source>
        <dbReference type="ARBA" id="ARBA00022679"/>
    </source>
</evidence>
<organism evidence="3 4">
    <name type="scientific">Pyrodictium abyssi</name>
    <dbReference type="NCBI Taxonomy" id="54256"/>
    <lineage>
        <taxon>Archaea</taxon>
        <taxon>Thermoproteota</taxon>
        <taxon>Thermoprotei</taxon>
        <taxon>Desulfurococcales</taxon>
        <taxon>Pyrodictiaceae</taxon>
        <taxon>Pyrodictium</taxon>
    </lineage>
</organism>
<feature type="active site" description="Proton acceptor" evidence="2">
    <location>
        <position position="80"/>
    </location>
</feature>
<protein>
    <recommendedName>
        <fullName evidence="2">Tritrans,polycis-undecaprenyl-diphosphate synthase (geranylgeranyl-diphosphate specific)</fullName>
        <ecNumber evidence="2">2.5.1.89</ecNumber>
    </recommendedName>
    <alternativeName>
        <fullName evidence="2">Undecaprenyl diphosphate synthase</fullName>
        <shortName evidence="2">UDS</shortName>
    </alternativeName>
    <alternativeName>
        <fullName evidence="2">Undecaprenyl pyrophosphate synthase</fullName>
        <shortName evidence="2">UPP synthase</shortName>
    </alternativeName>
</protein>
<feature type="binding site" evidence="2">
    <location>
        <position position="49"/>
    </location>
    <ligand>
        <name>substrate</name>
    </ligand>
</feature>
<dbReference type="InterPro" id="IPR036424">
    <property type="entry name" value="UPP_synth-like_sf"/>
</dbReference>
<keyword evidence="1 2" id="KW-0808">Transferase</keyword>
<accession>A0ABN6ZLS7</accession>
<comment type="subunit">
    <text evidence="2">Homodimer.</text>
</comment>
<sequence length="244" mass="28188">MANAVYRALLAKLLRAWLAADRMPEHVAIIPDGNRRWARRRGLPPAAGHARGYQVAKKTLDLLWSLGVRNVTFYALSRENCLYRSREELENIHKLLSRAVDELLRDKRVESGQTRVFFGGDMSLLPAWLVERIEEINRATAGNGPYTLAIAVCYSGRWEVEDAVRRSCRGGEIGDIRGSMVFGWLPEPDLLIRTGGEMRLSGFLLYHIAYTELYFTRRLWPEFDEAELYRALLSFQRRERRFGR</sequence>
<keyword evidence="4" id="KW-1185">Reference proteome</keyword>
<feature type="binding site" evidence="2">
    <location>
        <begin position="77"/>
        <end position="79"/>
    </location>
    <ligand>
        <name>substrate</name>
    </ligand>
</feature>
<gene>
    <name evidence="2 3" type="primary">uppS</name>
    <name evidence="3" type="ORF">PABY_07930</name>
</gene>
<name>A0ABN6ZLS7_9CREN</name>
<dbReference type="NCBIfam" id="TIGR00055">
    <property type="entry name" value="uppS"/>
    <property type="match status" value="1"/>
</dbReference>
<comment type="catalytic activity">
    <reaction evidence="2">
        <text>geranylgeranyl diphosphate + 7 isopentenyl diphosphate = tri-trans,hepta-cis-undecaprenyl diphosphate + 7 diphosphate</text>
        <dbReference type="Rhea" id="RHEA:27622"/>
        <dbReference type="ChEBI" id="CHEBI:33019"/>
        <dbReference type="ChEBI" id="CHEBI:57533"/>
        <dbReference type="ChEBI" id="CHEBI:60388"/>
        <dbReference type="ChEBI" id="CHEBI:128769"/>
        <dbReference type="EC" id="2.5.1.89"/>
    </reaction>
</comment>
<feature type="binding site" evidence="2">
    <location>
        <position position="32"/>
    </location>
    <ligand>
        <name>Mg(2+)</name>
        <dbReference type="ChEBI" id="CHEBI:18420"/>
    </ligand>
</feature>
<dbReference type="PANTHER" id="PTHR10291:SF43">
    <property type="entry name" value="DEHYDRODOLICHYL DIPHOSPHATE SYNTHASE COMPLEX SUBUNIT DHDDS"/>
    <property type="match status" value="1"/>
</dbReference>
<comment type="function">
    <text evidence="2">Catalyzes the sequential condensation of isopentenyl diphosphate (IPP) with geranylgeranyl diphosphate (GGPP) to yield (2Z,6Z,10Z,14Z,18Z,22Z,26Z,30E,34E,38E)-undecaprenyl diphosphate (tritrans,heptacis-UPP). It is probably the precursor of glycosyl carrier lipids.</text>
</comment>
<dbReference type="PANTHER" id="PTHR10291">
    <property type="entry name" value="DEHYDRODOLICHYL DIPHOSPHATE SYNTHASE FAMILY MEMBER"/>
    <property type="match status" value="1"/>
</dbReference>
<feature type="active site" evidence="2">
    <location>
        <position position="32"/>
    </location>
</feature>
<dbReference type="HAMAP" id="MF_01139">
    <property type="entry name" value="ISPT"/>
    <property type="match status" value="1"/>
</dbReference>
<comment type="caution">
    <text evidence="2">Lacks conserved residue(s) required for the propagation of feature annotation.</text>
</comment>
<dbReference type="PROSITE" id="PS01066">
    <property type="entry name" value="UPP_SYNTHASE"/>
    <property type="match status" value="1"/>
</dbReference>
<dbReference type="CDD" id="cd00475">
    <property type="entry name" value="Cis_IPPS"/>
    <property type="match status" value="1"/>
</dbReference>
<comment type="cofactor">
    <cofactor evidence="2">
        <name>Mg(2+)</name>
        <dbReference type="ChEBI" id="CHEBI:18420"/>
    </cofactor>
    <text evidence="2">Binds 2 magnesium ions per subunit.</text>
</comment>
<feature type="binding site" evidence="2">
    <location>
        <position position="84"/>
    </location>
    <ligand>
        <name>substrate</name>
    </ligand>
</feature>
<dbReference type="EMBL" id="AP028907">
    <property type="protein sequence ID" value="BES81226.1"/>
    <property type="molecule type" value="Genomic_DNA"/>
</dbReference>